<organism evidence="1">
    <name type="scientific">marine sediment metagenome</name>
    <dbReference type="NCBI Taxonomy" id="412755"/>
    <lineage>
        <taxon>unclassified sequences</taxon>
        <taxon>metagenomes</taxon>
        <taxon>ecological metagenomes</taxon>
    </lineage>
</organism>
<evidence type="ECO:0000313" key="1">
    <source>
        <dbReference type="EMBL" id="KKN69800.1"/>
    </source>
</evidence>
<dbReference type="EMBL" id="LAZR01000418">
    <property type="protein sequence ID" value="KKN69800.1"/>
    <property type="molecule type" value="Genomic_DNA"/>
</dbReference>
<reference evidence="1" key="1">
    <citation type="journal article" date="2015" name="Nature">
        <title>Complex archaea that bridge the gap between prokaryotes and eukaryotes.</title>
        <authorList>
            <person name="Spang A."/>
            <person name="Saw J.H."/>
            <person name="Jorgensen S.L."/>
            <person name="Zaremba-Niedzwiedzka K."/>
            <person name="Martijn J."/>
            <person name="Lind A.E."/>
            <person name="van Eijk R."/>
            <person name="Schleper C."/>
            <person name="Guy L."/>
            <person name="Ettema T.J."/>
        </authorList>
    </citation>
    <scope>NUCLEOTIDE SEQUENCE</scope>
</reference>
<gene>
    <name evidence="1" type="ORF">LCGC14_0437460</name>
</gene>
<proteinExistence type="predicted"/>
<name>A0A0F9SLF0_9ZZZZ</name>
<accession>A0A0F9SLF0</accession>
<sequence>MTLREITDITDRIYDTLMDNGSFSDRLDLRKVENQEVDAIGGLITFDYNDQTIKIDVSILR</sequence>
<protein>
    <submittedName>
        <fullName evidence="1">Uncharacterized protein</fullName>
    </submittedName>
</protein>
<dbReference type="AlphaFoldDB" id="A0A0F9SLF0"/>
<comment type="caution">
    <text evidence="1">The sequence shown here is derived from an EMBL/GenBank/DDBJ whole genome shotgun (WGS) entry which is preliminary data.</text>
</comment>